<keyword evidence="5" id="KW-0479">Metal-binding</keyword>
<evidence type="ECO:0000313" key="18">
    <source>
        <dbReference type="EMBL" id="WOK05445.1"/>
    </source>
</evidence>
<name>A0ABZ0IK93_9BACT</name>
<keyword evidence="4" id="KW-0235">DNA replication</keyword>
<proteinExistence type="inferred from homology"/>
<comment type="catalytic activity">
    <reaction evidence="10">
        <text>8-oxo-dGTP + H2O = 8-oxo-dGMP + diphosphate + H(+)</text>
        <dbReference type="Rhea" id="RHEA:31575"/>
        <dbReference type="ChEBI" id="CHEBI:15377"/>
        <dbReference type="ChEBI" id="CHEBI:15378"/>
        <dbReference type="ChEBI" id="CHEBI:33019"/>
        <dbReference type="ChEBI" id="CHEBI:63224"/>
        <dbReference type="ChEBI" id="CHEBI:77896"/>
        <dbReference type="EC" id="3.6.1.55"/>
    </reaction>
</comment>
<keyword evidence="8" id="KW-0460">Magnesium</keyword>
<organism evidence="18 19">
    <name type="scientific">Imperialibacter roseus</name>
    <dbReference type="NCBI Taxonomy" id="1324217"/>
    <lineage>
        <taxon>Bacteria</taxon>
        <taxon>Pseudomonadati</taxon>
        <taxon>Bacteroidota</taxon>
        <taxon>Cytophagia</taxon>
        <taxon>Cytophagales</taxon>
        <taxon>Flammeovirgaceae</taxon>
        <taxon>Imperialibacter</taxon>
    </lineage>
</organism>
<comment type="similarity">
    <text evidence="2">Belongs to the Nudix hydrolase family.</text>
</comment>
<evidence type="ECO:0000256" key="12">
    <source>
        <dbReference type="ARBA" id="ARBA00038905"/>
    </source>
</evidence>
<gene>
    <name evidence="18" type="ORF">RT717_20430</name>
</gene>
<evidence type="ECO:0000256" key="7">
    <source>
        <dbReference type="ARBA" id="ARBA00022801"/>
    </source>
</evidence>
<dbReference type="Gene3D" id="3.90.79.10">
    <property type="entry name" value="Nucleoside Triphosphate Pyrophosphohydrolase"/>
    <property type="match status" value="1"/>
</dbReference>
<dbReference type="InterPro" id="IPR015797">
    <property type="entry name" value="NUDIX_hydrolase-like_dom_sf"/>
</dbReference>
<dbReference type="CDD" id="cd03425">
    <property type="entry name" value="NUDIX_MutT_NudA_like"/>
    <property type="match status" value="1"/>
</dbReference>
<evidence type="ECO:0000256" key="5">
    <source>
        <dbReference type="ARBA" id="ARBA00022723"/>
    </source>
</evidence>
<keyword evidence="7 18" id="KW-0378">Hydrolase</keyword>
<evidence type="ECO:0000256" key="2">
    <source>
        <dbReference type="ARBA" id="ARBA00005582"/>
    </source>
</evidence>
<evidence type="ECO:0000256" key="13">
    <source>
        <dbReference type="ARBA" id="ARBA00040794"/>
    </source>
</evidence>
<evidence type="ECO:0000313" key="19">
    <source>
        <dbReference type="Proteomes" id="UP001302349"/>
    </source>
</evidence>
<sequence>MLSVVCAIIMRGSKIFVAKRPAHKKEGLKWEFPGGKVEPGETEQAALTREIREELSIEVGPIEKIGAVAIKVPRINLTAWNCQWLSGEIHLTEHLAFDWVEVQDLTAVDLSGADILLIPQIKSYIENSPI</sequence>
<evidence type="ECO:0000256" key="16">
    <source>
        <dbReference type="ARBA" id="ARBA00042798"/>
    </source>
</evidence>
<evidence type="ECO:0000256" key="6">
    <source>
        <dbReference type="ARBA" id="ARBA00022763"/>
    </source>
</evidence>
<dbReference type="EMBL" id="CP136051">
    <property type="protein sequence ID" value="WOK05445.1"/>
    <property type="molecule type" value="Genomic_DNA"/>
</dbReference>
<reference evidence="18 19" key="1">
    <citation type="journal article" date="2023" name="Microbiol. Resour. Announc.">
        <title>Complete Genome Sequence of Imperialibacter roseus strain P4T.</title>
        <authorList>
            <person name="Tizabi D.R."/>
            <person name="Bachvaroff T."/>
            <person name="Hill R.T."/>
        </authorList>
    </citation>
    <scope>NUCLEOTIDE SEQUENCE [LARGE SCALE GENOMIC DNA]</scope>
    <source>
        <strain evidence="18 19">P4T</strain>
    </source>
</reference>
<comment type="cofactor">
    <cofactor evidence="1">
        <name>Mg(2+)</name>
        <dbReference type="ChEBI" id="CHEBI:18420"/>
    </cofactor>
</comment>
<dbReference type="PROSITE" id="PS51462">
    <property type="entry name" value="NUDIX"/>
    <property type="match status" value="1"/>
</dbReference>
<dbReference type="InterPro" id="IPR047127">
    <property type="entry name" value="MutT-like"/>
</dbReference>
<feature type="domain" description="Nudix hydrolase" evidence="17">
    <location>
        <begin position="1"/>
        <end position="123"/>
    </location>
</feature>
<dbReference type="PRINTS" id="PR00502">
    <property type="entry name" value="NUDIXFAMILY"/>
</dbReference>
<keyword evidence="6" id="KW-0227">DNA damage</keyword>
<dbReference type="PANTHER" id="PTHR47707">
    <property type="entry name" value="8-OXO-DGTP DIPHOSPHATASE"/>
    <property type="match status" value="1"/>
</dbReference>
<dbReference type="EC" id="3.6.1.55" evidence="12"/>
<accession>A0ABZ0IK93</accession>
<dbReference type="Proteomes" id="UP001302349">
    <property type="component" value="Chromosome"/>
</dbReference>
<dbReference type="GO" id="GO:0016787">
    <property type="term" value="F:hydrolase activity"/>
    <property type="evidence" value="ECO:0007669"/>
    <property type="project" value="UniProtKB-KW"/>
</dbReference>
<dbReference type="PANTHER" id="PTHR47707:SF1">
    <property type="entry name" value="NUDIX HYDROLASE FAMILY PROTEIN"/>
    <property type="match status" value="1"/>
</dbReference>
<evidence type="ECO:0000256" key="9">
    <source>
        <dbReference type="ARBA" id="ARBA00023204"/>
    </source>
</evidence>
<evidence type="ECO:0000256" key="1">
    <source>
        <dbReference type="ARBA" id="ARBA00001946"/>
    </source>
</evidence>
<comment type="catalytic activity">
    <reaction evidence="11">
        <text>8-oxo-GTP + H2O = 8-oxo-GMP + diphosphate + H(+)</text>
        <dbReference type="Rhea" id="RHEA:67616"/>
        <dbReference type="ChEBI" id="CHEBI:15377"/>
        <dbReference type="ChEBI" id="CHEBI:15378"/>
        <dbReference type="ChEBI" id="CHEBI:33019"/>
        <dbReference type="ChEBI" id="CHEBI:143553"/>
        <dbReference type="ChEBI" id="CHEBI:145694"/>
    </reaction>
</comment>
<evidence type="ECO:0000256" key="3">
    <source>
        <dbReference type="ARBA" id="ARBA00022457"/>
    </source>
</evidence>
<evidence type="ECO:0000256" key="10">
    <source>
        <dbReference type="ARBA" id="ARBA00035861"/>
    </source>
</evidence>
<evidence type="ECO:0000256" key="15">
    <source>
        <dbReference type="ARBA" id="ARBA00041979"/>
    </source>
</evidence>
<dbReference type="InterPro" id="IPR000086">
    <property type="entry name" value="NUDIX_hydrolase_dom"/>
</dbReference>
<dbReference type="Pfam" id="PF00293">
    <property type="entry name" value="NUDIX"/>
    <property type="match status" value="1"/>
</dbReference>
<evidence type="ECO:0000256" key="4">
    <source>
        <dbReference type="ARBA" id="ARBA00022705"/>
    </source>
</evidence>
<evidence type="ECO:0000256" key="8">
    <source>
        <dbReference type="ARBA" id="ARBA00022842"/>
    </source>
</evidence>
<protein>
    <recommendedName>
        <fullName evidence="13">8-oxo-dGTP diphosphatase</fullName>
        <ecNumber evidence="12">3.6.1.55</ecNumber>
    </recommendedName>
    <alternativeName>
        <fullName evidence="16">7,8-dihydro-8-oxoguanine-triphosphatase</fullName>
    </alternativeName>
    <alternativeName>
        <fullName evidence="15">Mutator protein MutT</fullName>
    </alternativeName>
    <alternativeName>
        <fullName evidence="14">dGTP pyrophosphohydrolase</fullName>
    </alternativeName>
</protein>
<evidence type="ECO:0000256" key="14">
    <source>
        <dbReference type="ARBA" id="ARBA00041592"/>
    </source>
</evidence>
<dbReference type="InterPro" id="IPR020476">
    <property type="entry name" value="Nudix_hydrolase"/>
</dbReference>
<evidence type="ECO:0000259" key="17">
    <source>
        <dbReference type="PROSITE" id="PS51462"/>
    </source>
</evidence>
<evidence type="ECO:0000256" key="11">
    <source>
        <dbReference type="ARBA" id="ARBA00036904"/>
    </source>
</evidence>
<dbReference type="RefSeq" id="WP_317488205.1">
    <property type="nucleotide sequence ID" value="NZ_CP136051.1"/>
</dbReference>
<keyword evidence="3" id="KW-0515">Mutator protein</keyword>
<keyword evidence="9" id="KW-0234">DNA repair</keyword>
<dbReference type="SUPFAM" id="SSF55811">
    <property type="entry name" value="Nudix"/>
    <property type="match status" value="1"/>
</dbReference>
<keyword evidence="19" id="KW-1185">Reference proteome</keyword>